<organism evidence="1 2">
    <name type="scientific">Portunus trituberculatus</name>
    <name type="common">Swimming crab</name>
    <name type="synonym">Neptunus trituberculatus</name>
    <dbReference type="NCBI Taxonomy" id="210409"/>
    <lineage>
        <taxon>Eukaryota</taxon>
        <taxon>Metazoa</taxon>
        <taxon>Ecdysozoa</taxon>
        <taxon>Arthropoda</taxon>
        <taxon>Crustacea</taxon>
        <taxon>Multicrustacea</taxon>
        <taxon>Malacostraca</taxon>
        <taxon>Eumalacostraca</taxon>
        <taxon>Eucarida</taxon>
        <taxon>Decapoda</taxon>
        <taxon>Pleocyemata</taxon>
        <taxon>Brachyura</taxon>
        <taxon>Eubrachyura</taxon>
        <taxon>Portunoidea</taxon>
        <taxon>Portunidae</taxon>
        <taxon>Portuninae</taxon>
        <taxon>Portunus</taxon>
    </lineage>
</organism>
<gene>
    <name evidence="1" type="ORF">E2C01_045836</name>
</gene>
<evidence type="ECO:0000313" key="1">
    <source>
        <dbReference type="EMBL" id="MPC51979.1"/>
    </source>
</evidence>
<proteinExistence type="predicted"/>
<accession>A0A5B7G327</accession>
<name>A0A5B7G327_PORTR</name>
<keyword evidence="2" id="KW-1185">Reference proteome</keyword>
<dbReference type="Proteomes" id="UP000324222">
    <property type="component" value="Unassembled WGS sequence"/>
</dbReference>
<protein>
    <submittedName>
        <fullName evidence="1">Uncharacterized protein</fullName>
    </submittedName>
</protein>
<dbReference type="EMBL" id="VSRR010010549">
    <property type="protein sequence ID" value="MPC51979.1"/>
    <property type="molecule type" value="Genomic_DNA"/>
</dbReference>
<reference evidence="1 2" key="1">
    <citation type="submission" date="2019-05" db="EMBL/GenBank/DDBJ databases">
        <title>Another draft genome of Portunus trituberculatus and its Hox gene families provides insights of decapod evolution.</title>
        <authorList>
            <person name="Jeong J.-H."/>
            <person name="Song I."/>
            <person name="Kim S."/>
            <person name="Choi T."/>
            <person name="Kim D."/>
            <person name="Ryu S."/>
            <person name="Kim W."/>
        </authorList>
    </citation>
    <scope>NUCLEOTIDE SEQUENCE [LARGE SCALE GENOMIC DNA]</scope>
    <source>
        <tissue evidence="1">Muscle</tissue>
    </source>
</reference>
<dbReference type="AlphaFoldDB" id="A0A5B7G327"/>
<evidence type="ECO:0000313" key="2">
    <source>
        <dbReference type="Proteomes" id="UP000324222"/>
    </source>
</evidence>
<comment type="caution">
    <text evidence="1">The sequence shown here is derived from an EMBL/GenBank/DDBJ whole genome shotgun (WGS) entry which is preliminary data.</text>
</comment>
<sequence length="55" mass="6051">MVYADLPDDVYHASITFLEVKCSSAVISFDDNMAAQTDILQNLITLKDCHTSKAS</sequence>